<dbReference type="RefSeq" id="WP_307151566.1">
    <property type="nucleotide sequence ID" value="NZ_JAUSTU010000019.1"/>
</dbReference>
<reference evidence="2 3" key="1">
    <citation type="submission" date="2023-07" db="EMBL/GenBank/DDBJ databases">
        <title>Genomic Encyclopedia of Type Strains, Phase IV (KMG-IV): sequencing the most valuable type-strain genomes for metagenomic binning, comparative biology and taxonomic classification.</title>
        <authorList>
            <person name="Goeker M."/>
        </authorList>
    </citation>
    <scope>NUCLEOTIDE SEQUENCE [LARGE SCALE GENOMIC DNA]</scope>
    <source>
        <strain evidence="2 3">DSM 23948</strain>
    </source>
</reference>
<feature type="chain" id="PRO_5045134314" evidence="1">
    <location>
        <begin position="26"/>
        <end position="99"/>
    </location>
</feature>
<dbReference type="Proteomes" id="UP001231362">
    <property type="component" value="Unassembled WGS sequence"/>
</dbReference>
<proteinExistence type="predicted"/>
<gene>
    <name evidence="2" type="ORF">J2S07_003416</name>
</gene>
<evidence type="ECO:0000313" key="2">
    <source>
        <dbReference type="EMBL" id="MDQ0157090.1"/>
    </source>
</evidence>
<evidence type="ECO:0000256" key="1">
    <source>
        <dbReference type="SAM" id="SignalP"/>
    </source>
</evidence>
<dbReference type="EMBL" id="JAUSTU010000019">
    <property type="protein sequence ID" value="MDQ0157090.1"/>
    <property type="molecule type" value="Genomic_DNA"/>
</dbReference>
<sequence>MKRLFFCFLSFSLIFSIMAPSISNASLKDAPPTLPTRELQLDDGEVELNILENQSDGVVIEVIGENMKDVVEIDYDTQSFTVTDEEGNSSLFIIRFCFP</sequence>
<keyword evidence="1" id="KW-0732">Signal</keyword>
<protein>
    <submittedName>
        <fullName evidence="2">Uncharacterized protein</fullName>
    </submittedName>
</protein>
<name>A0ABT9V7Z9_9BACL</name>
<comment type="caution">
    <text evidence="2">The sequence shown here is derived from an EMBL/GenBank/DDBJ whole genome shotgun (WGS) entry which is preliminary data.</text>
</comment>
<feature type="signal peptide" evidence="1">
    <location>
        <begin position="1"/>
        <end position="25"/>
    </location>
</feature>
<evidence type="ECO:0000313" key="3">
    <source>
        <dbReference type="Proteomes" id="UP001231362"/>
    </source>
</evidence>
<keyword evidence="3" id="KW-1185">Reference proteome</keyword>
<organism evidence="2 3">
    <name type="scientific">Anoxybacillus andreesenii</name>
    <dbReference type="NCBI Taxonomy" id="1325932"/>
    <lineage>
        <taxon>Bacteria</taxon>
        <taxon>Bacillati</taxon>
        <taxon>Bacillota</taxon>
        <taxon>Bacilli</taxon>
        <taxon>Bacillales</taxon>
        <taxon>Anoxybacillaceae</taxon>
        <taxon>Anoxybacillus</taxon>
    </lineage>
</organism>
<accession>A0ABT9V7Z9</accession>